<feature type="region of interest" description="Disordered" evidence="1">
    <location>
        <begin position="540"/>
        <end position="721"/>
    </location>
</feature>
<organism evidence="2 3">
    <name type="scientific">Clonostachys byssicola</name>
    <dbReference type="NCBI Taxonomy" id="160290"/>
    <lineage>
        <taxon>Eukaryota</taxon>
        <taxon>Fungi</taxon>
        <taxon>Dikarya</taxon>
        <taxon>Ascomycota</taxon>
        <taxon>Pezizomycotina</taxon>
        <taxon>Sordariomycetes</taxon>
        <taxon>Hypocreomycetidae</taxon>
        <taxon>Hypocreales</taxon>
        <taxon>Bionectriaceae</taxon>
        <taxon>Clonostachys</taxon>
    </lineage>
</organism>
<feature type="compositionally biased region" description="Basic and acidic residues" evidence="1">
    <location>
        <begin position="675"/>
        <end position="684"/>
    </location>
</feature>
<evidence type="ECO:0000256" key="1">
    <source>
        <dbReference type="SAM" id="MobiDB-lite"/>
    </source>
</evidence>
<dbReference type="Proteomes" id="UP000754883">
    <property type="component" value="Unassembled WGS sequence"/>
</dbReference>
<evidence type="ECO:0000313" key="2">
    <source>
        <dbReference type="EMBL" id="CAH0002430.1"/>
    </source>
</evidence>
<feature type="compositionally biased region" description="Low complexity" evidence="1">
    <location>
        <begin position="37"/>
        <end position="60"/>
    </location>
</feature>
<sequence>MTIQSANKVTAFFQNGEADPLMNSLPSSLDSPMTSHQQVPVQGQVPPAAPPAGGNAQAQAPPEPRVSIKGTVQLQGRGEGRRHLFPGEIVQPGSSGAPDNLFVCRKRPIDHENDTMRRLKTGEQIEEVDELLGEFAISAESKEWLEQMYGRVEKLHTEYMSPDELHNSEWHDEEAWWEHIAVMHNLLSKMVRYSTDRDAWLVGVELVHLLKIATYGMEQDVAVLEPFINFCDSNGLLMRNESEKEFGEHCNLFMSRPPFYKYGDDDPLVIMEIERVKAQIKGKRWLAAPVNWQTDTLAYHWSMTIFDRLTGQLYIFDSMHKSYNNIARVKATAHGWARFWDRMGLPYDFQLFVPVVAPQCEAWECGYLSAVWAFLTLRFPPNPPEMTPNRLLEINLSPVPWVGHINTAPSMLIADWTGWDREDEKIPSPKGLLRDAYNLLFAIVCNELGIPERYKQADVTRLLSCQHTDRAWVPRDEHLPCEAEVHQGGFELVVNTYKVKNRRIHAVPDAVPDANKPILLGLEVQRLICSAAASSLNTQRLHEQELGSGDKNANDDEDEDDEDPTTGRASKTKAKPKAQPKSRAKTTSSKKAEAPPPAPAAVRTRSGRKVKAPERFEPEPEPEPVAPKPKAAPKASEAKPSKKKNAAAKPEPSRGGAKRAATKETKPTGAKSKKRALDETEPKAGKNASSEVPKSKKRKVAESPAASKPAKKQKKDARAKR</sequence>
<dbReference type="SUPFAM" id="SSF54001">
    <property type="entry name" value="Cysteine proteinases"/>
    <property type="match status" value="1"/>
</dbReference>
<name>A0A9N9YCH8_9HYPO</name>
<dbReference type="InterPro" id="IPR038765">
    <property type="entry name" value="Papain-like_cys_pep_sf"/>
</dbReference>
<feature type="compositionally biased region" description="Basic residues" evidence="1">
    <location>
        <begin position="570"/>
        <end position="584"/>
    </location>
</feature>
<gene>
    <name evidence="2" type="ORF">CBYS24578_00002010</name>
</gene>
<keyword evidence="3" id="KW-1185">Reference proteome</keyword>
<protein>
    <recommendedName>
        <fullName evidence="4">Ubiquitin-like protease family profile domain-containing protein</fullName>
    </recommendedName>
</protein>
<dbReference type="EMBL" id="CABFNO020001560">
    <property type="protein sequence ID" value="CAH0002430.1"/>
    <property type="molecule type" value="Genomic_DNA"/>
</dbReference>
<feature type="compositionally biased region" description="Basic residues" evidence="1">
    <location>
        <begin position="709"/>
        <end position="721"/>
    </location>
</feature>
<reference evidence="2" key="1">
    <citation type="submission" date="2021-10" db="EMBL/GenBank/DDBJ databases">
        <authorList>
            <person name="Piombo E."/>
        </authorList>
    </citation>
    <scope>NUCLEOTIDE SEQUENCE</scope>
</reference>
<comment type="caution">
    <text evidence="2">The sequence shown here is derived from an EMBL/GenBank/DDBJ whole genome shotgun (WGS) entry which is preliminary data.</text>
</comment>
<feature type="region of interest" description="Disordered" evidence="1">
    <location>
        <begin position="22"/>
        <end position="63"/>
    </location>
</feature>
<feature type="compositionally biased region" description="Polar residues" evidence="1">
    <location>
        <begin position="24"/>
        <end position="36"/>
    </location>
</feature>
<accession>A0A9N9YCH8</accession>
<dbReference type="OrthoDB" id="5146350at2759"/>
<evidence type="ECO:0008006" key="4">
    <source>
        <dbReference type="Google" id="ProtNLM"/>
    </source>
</evidence>
<evidence type="ECO:0000313" key="3">
    <source>
        <dbReference type="Proteomes" id="UP000754883"/>
    </source>
</evidence>
<dbReference type="AlphaFoldDB" id="A0A9N9YCH8"/>
<proteinExistence type="predicted"/>
<feature type="compositionally biased region" description="Acidic residues" evidence="1">
    <location>
        <begin position="555"/>
        <end position="564"/>
    </location>
</feature>